<keyword evidence="1" id="KW-1133">Transmembrane helix</keyword>
<gene>
    <name evidence="2" type="ORF">A2696_02890</name>
</gene>
<dbReference type="InterPro" id="IPR007813">
    <property type="entry name" value="PilN"/>
</dbReference>
<protein>
    <submittedName>
        <fullName evidence="2">Uncharacterized protein</fullName>
    </submittedName>
</protein>
<keyword evidence="1" id="KW-0812">Transmembrane</keyword>
<organism evidence="2 3">
    <name type="scientific">Candidatus Curtissbacteria bacterium RIFCSPHIGHO2_01_FULL_41_13</name>
    <dbReference type="NCBI Taxonomy" id="1797745"/>
    <lineage>
        <taxon>Bacteria</taxon>
        <taxon>Candidatus Curtissiibacteriota</taxon>
    </lineage>
</organism>
<dbReference type="Pfam" id="PF05137">
    <property type="entry name" value="PilN"/>
    <property type="match status" value="1"/>
</dbReference>
<comment type="caution">
    <text evidence="2">The sequence shown here is derived from an EMBL/GenBank/DDBJ whole genome shotgun (WGS) entry which is preliminary data.</text>
</comment>
<sequence>MAEINLLPVDEKKTETFESIRRKLSLLSVLLLVFTSISAVAVLAFFASLASAKQKLDSKVAQSSLAIDSYKLQEELAVVTKNKVSTASKIIAARGNQLKALNTLSEIIPQSVYFTDIKFSGGKAVFSGKARTSADVAGFISALVLSKGSEIISDVTIDSLSSSESGIYTFSVSGKLVVK</sequence>
<dbReference type="InterPro" id="IPR052534">
    <property type="entry name" value="Extracell_DNA_Util/SecSys_Comp"/>
</dbReference>
<accession>A0A1F5FZD6</accession>
<dbReference type="PANTHER" id="PTHR40278:SF1">
    <property type="entry name" value="DNA UTILIZATION PROTEIN HOFN"/>
    <property type="match status" value="1"/>
</dbReference>
<name>A0A1F5FZD6_9BACT</name>
<dbReference type="EMBL" id="MFBA01000043">
    <property type="protein sequence ID" value="OGD84978.1"/>
    <property type="molecule type" value="Genomic_DNA"/>
</dbReference>
<dbReference type="AlphaFoldDB" id="A0A1F5FZD6"/>
<dbReference type="Proteomes" id="UP000177069">
    <property type="component" value="Unassembled WGS sequence"/>
</dbReference>
<evidence type="ECO:0000313" key="2">
    <source>
        <dbReference type="EMBL" id="OGD84978.1"/>
    </source>
</evidence>
<proteinExistence type="predicted"/>
<reference evidence="2 3" key="1">
    <citation type="journal article" date="2016" name="Nat. Commun.">
        <title>Thousands of microbial genomes shed light on interconnected biogeochemical processes in an aquifer system.</title>
        <authorList>
            <person name="Anantharaman K."/>
            <person name="Brown C.T."/>
            <person name="Hug L.A."/>
            <person name="Sharon I."/>
            <person name="Castelle C.J."/>
            <person name="Probst A.J."/>
            <person name="Thomas B.C."/>
            <person name="Singh A."/>
            <person name="Wilkins M.J."/>
            <person name="Karaoz U."/>
            <person name="Brodie E.L."/>
            <person name="Williams K.H."/>
            <person name="Hubbard S.S."/>
            <person name="Banfield J.F."/>
        </authorList>
    </citation>
    <scope>NUCLEOTIDE SEQUENCE [LARGE SCALE GENOMIC DNA]</scope>
</reference>
<dbReference type="PANTHER" id="PTHR40278">
    <property type="entry name" value="DNA UTILIZATION PROTEIN HOFN"/>
    <property type="match status" value="1"/>
</dbReference>
<evidence type="ECO:0000256" key="1">
    <source>
        <dbReference type="SAM" id="Phobius"/>
    </source>
</evidence>
<evidence type="ECO:0000313" key="3">
    <source>
        <dbReference type="Proteomes" id="UP000177069"/>
    </source>
</evidence>
<feature type="transmembrane region" description="Helical" evidence="1">
    <location>
        <begin position="26"/>
        <end position="49"/>
    </location>
</feature>
<keyword evidence="1" id="KW-0472">Membrane</keyword>